<feature type="binding site" evidence="10">
    <location>
        <position position="100"/>
    </location>
    <ligand>
        <name>ATP</name>
        <dbReference type="ChEBI" id="CHEBI:30616"/>
    </ligand>
</feature>
<organism evidence="13">
    <name type="scientific">Bigelowiella natans</name>
    <name type="common">Pedinomonas minutissima</name>
    <name type="synonym">Chlorarachnion sp. (strain CCMP621)</name>
    <dbReference type="NCBI Taxonomy" id="227086"/>
    <lineage>
        <taxon>Eukaryota</taxon>
        <taxon>Sar</taxon>
        <taxon>Rhizaria</taxon>
        <taxon>Cercozoa</taxon>
        <taxon>Chlorarachniophyceae</taxon>
        <taxon>Bigelowiella</taxon>
    </lineage>
</organism>
<evidence type="ECO:0000256" key="4">
    <source>
        <dbReference type="ARBA" id="ARBA00022777"/>
    </source>
</evidence>
<keyword evidence="4" id="KW-0418">Kinase</keyword>
<evidence type="ECO:0000256" key="8">
    <source>
        <dbReference type="ARBA" id="ARBA00049299"/>
    </source>
</evidence>
<comment type="catalytic activity">
    <reaction evidence="9">
        <text>L-tyrosyl-[protein] + ATP = O-phospho-L-tyrosyl-[protein] + ADP + H(+)</text>
        <dbReference type="Rhea" id="RHEA:10596"/>
        <dbReference type="Rhea" id="RHEA-COMP:10136"/>
        <dbReference type="Rhea" id="RHEA-COMP:20101"/>
        <dbReference type="ChEBI" id="CHEBI:15378"/>
        <dbReference type="ChEBI" id="CHEBI:30616"/>
        <dbReference type="ChEBI" id="CHEBI:46858"/>
        <dbReference type="ChEBI" id="CHEBI:61978"/>
        <dbReference type="ChEBI" id="CHEBI:456216"/>
        <dbReference type="EC" id="2.7.12.2"/>
    </reaction>
</comment>
<evidence type="ECO:0000256" key="7">
    <source>
        <dbReference type="ARBA" id="ARBA00049014"/>
    </source>
</evidence>
<protein>
    <recommendedName>
        <fullName evidence="12">Protein kinase domain-containing protein</fullName>
    </recommendedName>
</protein>
<comment type="catalytic activity">
    <reaction evidence="8">
        <text>L-threonyl-[protein] + ATP = O-phospho-L-threonyl-[protein] + ADP + H(+)</text>
        <dbReference type="Rhea" id="RHEA:46608"/>
        <dbReference type="Rhea" id="RHEA-COMP:11060"/>
        <dbReference type="Rhea" id="RHEA-COMP:11605"/>
        <dbReference type="ChEBI" id="CHEBI:15378"/>
        <dbReference type="ChEBI" id="CHEBI:30013"/>
        <dbReference type="ChEBI" id="CHEBI:30616"/>
        <dbReference type="ChEBI" id="CHEBI:61977"/>
        <dbReference type="ChEBI" id="CHEBI:456216"/>
        <dbReference type="EC" id="2.7.12.2"/>
    </reaction>
</comment>
<dbReference type="Pfam" id="PF00069">
    <property type="entry name" value="Pkinase"/>
    <property type="match status" value="2"/>
</dbReference>
<dbReference type="PROSITE" id="PS00108">
    <property type="entry name" value="PROTEIN_KINASE_ST"/>
    <property type="match status" value="2"/>
</dbReference>
<dbReference type="InterPro" id="IPR017441">
    <property type="entry name" value="Protein_kinase_ATP_BS"/>
</dbReference>
<feature type="region of interest" description="Disordered" evidence="11">
    <location>
        <begin position="472"/>
        <end position="500"/>
    </location>
</feature>
<accession>A0A7S2P3L8</accession>
<comment type="catalytic activity">
    <reaction evidence="7">
        <text>L-seryl-[protein] + ATP = O-phospho-L-seryl-[protein] + ADP + H(+)</text>
        <dbReference type="Rhea" id="RHEA:17989"/>
        <dbReference type="Rhea" id="RHEA-COMP:9863"/>
        <dbReference type="Rhea" id="RHEA-COMP:11604"/>
        <dbReference type="ChEBI" id="CHEBI:15378"/>
        <dbReference type="ChEBI" id="CHEBI:29999"/>
        <dbReference type="ChEBI" id="CHEBI:30616"/>
        <dbReference type="ChEBI" id="CHEBI:83421"/>
        <dbReference type="ChEBI" id="CHEBI:456216"/>
        <dbReference type="EC" id="2.7.12.2"/>
    </reaction>
</comment>
<evidence type="ECO:0000256" key="11">
    <source>
        <dbReference type="SAM" id="MobiDB-lite"/>
    </source>
</evidence>
<dbReference type="FunFam" id="1.10.510.10:FF:000432">
    <property type="entry name" value="mitogen-activated protein kinase kinase 3"/>
    <property type="match status" value="1"/>
</dbReference>
<dbReference type="EMBL" id="HBHA01000135">
    <property type="protein sequence ID" value="CAD9575822.1"/>
    <property type="molecule type" value="Transcribed_RNA"/>
</dbReference>
<dbReference type="GO" id="GO:0005524">
    <property type="term" value="F:ATP binding"/>
    <property type="evidence" value="ECO:0007669"/>
    <property type="project" value="UniProtKB-UniRule"/>
</dbReference>
<keyword evidence="2" id="KW-0808">Transferase</keyword>
<keyword evidence="5 10" id="KW-0067">ATP-binding</keyword>
<dbReference type="PROSITE" id="PS00107">
    <property type="entry name" value="PROTEIN_KINASE_ATP"/>
    <property type="match status" value="2"/>
</dbReference>
<proteinExistence type="inferred from homology"/>
<sequence length="1028" mass="117411">MQGDLKWQGSFEEHFEFYCPRYHEMVLHSGEKCHTYRCENCFMKANRDTMFFHVCPYPKCNYAMCTKCAKSTSKIGEGGFSEVHLAINKNMVDRPPCVIKIFKNMIGHSALKKIVMETDMLFKLQAHPNIVKYQGYGGPNENGQLWMVMEYCDGGSVLDLRKGMKTLMAESHIAYIIHCVLRALAFLHSMGIVHKDIKAANILLTTNGFVKLSDFGISETVKNTGSCDFAGSPLWMPPEAYKGQPVNERGDLWSLGVTAIELAEGRPPYFGEPLDNVADKVMHGKPPTLRSKMSLDKEPRRGDLREWSNEFKRFLARCFVKNPEHRPSAEDLIHDPFMDEEQFKLTTFCNRLMDVMQDAGIFEMNNASSKTVEEKSVQVQKNVPALICRKSLLYLIQYKNYKEIHQKDENDIKSDRKGNKELQITSIRNRLFGKASRSITDDGKGDAKASQKGGDITQWDFIRTLQQRDMDTKLKRQRCKESTNADGGGGSSGETRNKLDVVSPIGGAAPMLIVEDDLTKTREQQEVSNNISSGTRIPPLQIGDWHKKKEEQEATNHPVDIPALRLEDDLTLTHGGQHNQEQVSAVNEGPHAQKQLYRESSKNIRQEEIKFDKQTAGGRFIQNSENTFMLGHDGNNRIFSTHNFAIDTSGRMDARETQAATAATAISESHAYEYRRSELIHIRHLGRGASGFVVKSFHMLSRKFVALKHMSIENAGYRHQLDKELTAFVKIQHPQVMKLLGAYLEAQRIVIVLEYMDLGSLEDVVRRRKKINERYIAQMAKQVLEGLRHIHSKRFVHRDIKPENFLVSSTGDVKVADFGLMRQLKQDETGIKTVNGTLWYMSPERVKHEEFAYPADIWAVGITLIFCATGKNPIPQDYWKMHEALVENPPPTLSPEQRFSQHFCEFVDLCLKKDPKKRLSAEQLLKHPFIQNAASREELSTWLCTGEKKSFRHRAKQEMRILACEIHHNRKDSGSDMFLKQEARAKLAEQLRVNSEFVENNISNAWAEAHKVTGGRSFEFWKPDKYEI</sequence>
<evidence type="ECO:0000256" key="9">
    <source>
        <dbReference type="ARBA" id="ARBA00051693"/>
    </source>
</evidence>
<evidence type="ECO:0000256" key="1">
    <source>
        <dbReference type="ARBA" id="ARBA00022527"/>
    </source>
</evidence>
<evidence type="ECO:0000256" key="2">
    <source>
        <dbReference type="ARBA" id="ARBA00022679"/>
    </source>
</evidence>
<dbReference type="Gene3D" id="1.10.510.10">
    <property type="entry name" value="Transferase(Phosphotransferase) domain 1"/>
    <property type="match status" value="2"/>
</dbReference>
<evidence type="ECO:0000259" key="12">
    <source>
        <dbReference type="PROSITE" id="PS50011"/>
    </source>
</evidence>
<evidence type="ECO:0000256" key="3">
    <source>
        <dbReference type="ARBA" id="ARBA00022741"/>
    </source>
</evidence>
<dbReference type="InterPro" id="IPR000719">
    <property type="entry name" value="Prot_kinase_dom"/>
</dbReference>
<dbReference type="GO" id="GO:0004708">
    <property type="term" value="F:MAP kinase kinase activity"/>
    <property type="evidence" value="ECO:0007669"/>
    <property type="project" value="UniProtKB-EC"/>
</dbReference>
<dbReference type="SMART" id="SM00220">
    <property type="entry name" value="S_TKc"/>
    <property type="match status" value="2"/>
</dbReference>
<evidence type="ECO:0000256" key="5">
    <source>
        <dbReference type="ARBA" id="ARBA00022840"/>
    </source>
</evidence>
<keyword evidence="1" id="KW-0723">Serine/threonine-protein kinase</keyword>
<evidence type="ECO:0000313" key="13">
    <source>
        <dbReference type="EMBL" id="CAD9575822.1"/>
    </source>
</evidence>
<dbReference type="GO" id="GO:0004674">
    <property type="term" value="F:protein serine/threonine kinase activity"/>
    <property type="evidence" value="ECO:0007669"/>
    <property type="project" value="UniProtKB-KW"/>
</dbReference>
<dbReference type="SUPFAM" id="SSF56112">
    <property type="entry name" value="Protein kinase-like (PK-like)"/>
    <property type="match status" value="2"/>
</dbReference>
<comment type="similarity">
    <text evidence="6">Belongs to the protein kinase superfamily. STE Ser/Thr protein kinase family. MAP kinase kinase subfamily.</text>
</comment>
<dbReference type="InterPro" id="IPR050629">
    <property type="entry name" value="STE20/SPS1-PAK"/>
</dbReference>
<dbReference type="InterPro" id="IPR008271">
    <property type="entry name" value="Ser/Thr_kinase_AS"/>
</dbReference>
<dbReference type="InterPro" id="IPR011009">
    <property type="entry name" value="Kinase-like_dom_sf"/>
</dbReference>
<feature type="domain" description="Protein kinase" evidence="12">
    <location>
        <begin position="679"/>
        <end position="930"/>
    </location>
</feature>
<evidence type="ECO:0000256" key="10">
    <source>
        <dbReference type="PROSITE-ProRule" id="PRU10141"/>
    </source>
</evidence>
<reference evidence="13" key="1">
    <citation type="submission" date="2021-01" db="EMBL/GenBank/DDBJ databases">
        <authorList>
            <person name="Corre E."/>
            <person name="Pelletier E."/>
            <person name="Niang G."/>
            <person name="Scheremetjew M."/>
            <person name="Finn R."/>
            <person name="Kale V."/>
            <person name="Holt S."/>
            <person name="Cochrane G."/>
            <person name="Meng A."/>
            <person name="Brown T."/>
            <person name="Cohen L."/>
        </authorList>
    </citation>
    <scope>NUCLEOTIDE SEQUENCE</scope>
    <source>
        <strain evidence="13">CCMP1258.1</strain>
    </source>
</reference>
<evidence type="ECO:0000256" key="6">
    <source>
        <dbReference type="ARBA" id="ARBA00038035"/>
    </source>
</evidence>
<dbReference type="PROSITE" id="PS50011">
    <property type="entry name" value="PROTEIN_KINASE_DOM"/>
    <property type="match status" value="2"/>
</dbReference>
<dbReference type="PANTHER" id="PTHR48012">
    <property type="entry name" value="STERILE20-LIKE KINASE, ISOFORM B-RELATED"/>
    <property type="match status" value="1"/>
</dbReference>
<feature type="compositionally biased region" description="Basic and acidic residues" evidence="11">
    <location>
        <begin position="472"/>
        <end position="483"/>
    </location>
</feature>
<feature type="binding site" evidence="10">
    <location>
        <position position="708"/>
    </location>
    <ligand>
        <name>ATP</name>
        <dbReference type="ChEBI" id="CHEBI:30616"/>
    </ligand>
</feature>
<gene>
    <name evidence="13" type="ORF">BIGN1055_LOCUS92</name>
</gene>
<feature type="domain" description="Protein kinase" evidence="12">
    <location>
        <begin position="69"/>
        <end position="338"/>
    </location>
</feature>
<keyword evidence="3 10" id="KW-0547">Nucleotide-binding</keyword>
<dbReference type="PANTHER" id="PTHR48012:SF2">
    <property type="entry name" value="STERILE20-LIKE KINASE, ISOFORM B"/>
    <property type="match status" value="1"/>
</dbReference>
<dbReference type="GO" id="GO:0005737">
    <property type="term" value="C:cytoplasm"/>
    <property type="evidence" value="ECO:0007669"/>
    <property type="project" value="TreeGrafter"/>
</dbReference>
<dbReference type="AlphaFoldDB" id="A0A7S2P3L8"/>
<name>A0A7S2P3L8_BIGNA</name>